<sequence>MIELYYWTTPNGHKITIFLEEVEIPYTIIPINIGAGEQFQPDFLEISPNNRIPAIVDDEPANGSAPISIFESGAILLYLAEKTGKLISQDVCGRVEVLQWLFWQMGGLGPMAGQNHHFSQYAPEKIEYAINRYVKETGRLYAVLNKRLADREFVAGDYSIADIAIYPWIVSYELQGQNLEDFPHVSRWFETIKNRSAVIRAYEKAEEFKNQALNIEKSRDLLFNQSSNTVQR</sequence>
<dbReference type="Gene3D" id="1.20.1050.10">
    <property type="match status" value="1"/>
</dbReference>
<evidence type="ECO:0000256" key="1">
    <source>
        <dbReference type="RuleBase" id="RU003494"/>
    </source>
</evidence>
<comment type="similarity">
    <text evidence="1">Belongs to the GST superfamily.</text>
</comment>
<protein>
    <submittedName>
        <fullName evidence="4">Glutathione S-transferase domain protein</fullName>
    </submittedName>
</protein>
<dbReference type="SUPFAM" id="SSF52833">
    <property type="entry name" value="Thioredoxin-like"/>
    <property type="match status" value="1"/>
</dbReference>
<dbReference type="SFLD" id="SFLDG00358">
    <property type="entry name" value="Main_(cytGST)"/>
    <property type="match status" value="1"/>
</dbReference>
<dbReference type="InterPro" id="IPR040079">
    <property type="entry name" value="Glutathione_S-Trfase"/>
</dbReference>
<dbReference type="PROSITE" id="PS50404">
    <property type="entry name" value="GST_NTER"/>
    <property type="match status" value="1"/>
</dbReference>
<evidence type="ECO:0000259" key="3">
    <source>
        <dbReference type="PROSITE" id="PS50405"/>
    </source>
</evidence>
<dbReference type="Proteomes" id="UP000010474">
    <property type="component" value="Chromosome"/>
</dbReference>
<dbReference type="EMBL" id="CP003659">
    <property type="protein sequence ID" value="AFZ60738.1"/>
    <property type="molecule type" value="Genomic_DNA"/>
</dbReference>
<evidence type="ECO:0000313" key="4">
    <source>
        <dbReference type="EMBL" id="AFZ60738.1"/>
    </source>
</evidence>
<dbReference type="HOGENOM" id="CLU_011226_14_4_3"/>
<reference evidence="5" key="1">
    <citation type="journal article" date="2013" name="Proc. Natl. Acad. Sci. U.S.A.">
        <title>Improving the coverage of the cyanobacterial phylum using diversity-driven genome sequencing.</title>
        <authorList>
            <person name="Shih P.M."/>
            <person name="Wu D."/>
            <person name="Latifi A."/>
            <person name="Axen S.D."/>
            <person name="Fewer D.P."/>
            <person name="Talla E."/>
            <person name="Calteau A."/>
            <person name="Cai F."/>
            <person name="Tandeau de Marsac N."/>
            <person name="Rippka R."/>
            <person name="Herdman M."/>
            <person name="Sivonen K."/>
            <person name="Coursin T."/>
            <person name="Laurent T."/>
            <person name="Goodwin L."/>
            <person name="Nolan M."/>
            <person name="Davenport K.W."/>
            <person name="Han C.S."/>
            <person name="Rubin E.M."/>
            <person name="Eisen J.A."/>
            <person name="Woyke T."/>
            <person name="Gugger M."/>
            <person name="Kerfeld C.A."/>
        </authorList>
    </citation>
    <scope>NUCLEOTIDE SEQUENCE [LARGE SCALE GENOMIC DNA]</scope>
    <source>
        <strain evidence="5">ATCC 27899 / PCC 7122</strain>
    </source>
</reference>
<dbReference type="InterPro" id="IPR004045">
    <property type="entry name" value="Glutathione_S-Trfase_N"/>
</dbReference>
<dbReference type="RefSeq" id="WP_015217350.1">
    <property type="nucleotide sequence ID" value="NC_019771.1"/>
</dbReference>
<dbReference type="SFLD" id="SFLDG01151">
    <property type="entry name" value="Main.2:_Nu-like"/>
    <property type="match status" value="1"/>
</dbReference>
<dbReference type="eggNOG" id="COG0625">
    <property type="taxonomic scope" value="Bacteria"/>
</dbReference>
<dbReference type="InterPro" id="IPR036249">
    <property type="entry name" value="Thioredoxin-like_sf"/>
</dbReference>
<dbReference type="SUPFAM" id="SSF47616">
    <property type="entry name" value="GST C-terminal domain-like"/>
    <property type="match status" value="1"/>
</dbReference>
<feature type="domain" description="GST N-terminal" evidence="2">
    <location>
        <begin position="1"/>
        <end position="87"/>
    </location>
</feature>
<dbReference type="PANTHER" id="PTHR44051">
    <property type="entry name" value="GLUTATHIONE S-TRANSFERASE-RELATED"/>
    <property type="match status" value="1"/>
</dbReference>
<dbReference type="PROSITE" id="PS50405">
    <property type="entry name" value="GST_CTER"/>
    <property type="match status" value="1"/>
</dbReference>
<gene>
    <name evidence="4" type="ordered locus">Anacy_5421</name>
</gene>
<dbReference type="Pfam" id="PF02798">
    <property type="entry name" value="GST_N"/>
    <property type="match status" value="1"/>
</dbReference>
<dbReference type="CDD" id="cd10291">
    <property type="entry name" value="GST_C_YfcG_like"/>
    <property type="match status" value="1"/>
</dbReference>
<dbReference type="STRING" id="272123.Anacy_5421"/>
<dbReference type="InterPro" id="IPR010987">
    <property type="entry name" value="Glutathione-S-Trfase_C-like"/>
</dbReference>
<keyword evidence="5" id="KW-1185">Reference proteome</keyword>
<evidence type="ECO:0000313" key="5">
    <source>
        <dbReference type="Proteomes" id="UP000010474"/>
    </source>
</evidence>
<feature type="domain" description="GST C-terminal" evidence="3">
    <location>
        <begin position="90"/>
        <end position="213"/>
    </location>
</feature>
<organism evidence="4 5">
    <name type="scientific">Anabaena cylindrica (strain ATCC 27899 / PCC 7122)</name>
    <dbReference type="NCBI Taxonomy" id="272123"/>
    <lineage>
        <taxon>Bacteria</taxon>
        <taxon>Bacillati</taxon>
        <taxon>Cyanobacteriota</taxon>
        <taxon>Cyanophyceae</taxon>
        <taxon>Nostocales</taxon>
        <taxon>Nostocaceae</taxon>
        <taxon>Anabaena</taxon>
    </lineage>
</organism>
<dbReference type="PANTHER" id="PTHR44051:SF19">
    <property type="entry name" value="DISULFIDE-BOND OXIDOREDUCTASE YFCG"/>
    <property type="match status" value="1"/>
</dbReference>
<accession>K9ZNE1</accession>
<dbReference type="KEGG" id="acy:Anacy_5421"/>
<dbReference type="CDD" id="cd03048">
    <property type="entry name" value="GST_N_Ure2p_like"/>
    <property type="match status" value="1"/>
</dbReference>
<dbReference type="OrthoDB" id="465590at2"/>
<proteinExistence type="inferred from homology"/>
<dbReference type="Gene3D" id="3.40.30.10">
    <property type="entry name" value="Glutaredoxin"/>
    <property type="match status" value="1"/>
</dbReference>
<evidence type="ECO:0000259" key="2">
    <source>
        <dbReference type="PROSITE" id="PS50404"/>
    </source>
</evidence>
<dbReference type="AlphaFoldDB" id="K9ZNE1"/>
<dbReference type="PATRIC" id="fig|272123.3.peg.5872"/>
<dbReference type="FunFam" id="3.40.30.10:FF:000046">
    <property type="entry name" value="GSH-dependent disulfide bond oxidoreductase"/>
    <property type="match status" value="1"/>
</dbReference>
<dbReference type="Pfam" id="PF00043">
    <property type="entry name" value="GST_C"/>
    <property type="match status" value="1"/>
</dbReference>
<name>K9ZNE1_ANACC</name>
<dbReference type="InterPro" id="IPR004046">
    <property type="entry name" value="GST_C"/>
</dbReference>
<dbReference type="InterPro" id="IPR036282">
    <property type="entry name" value="Glutathione-S-Trfase_C_sf"/>
</dbReference>
<dbReference type="SFLD" id="SFLDS00019">
    <property type="entry name" value="Glutathione_Transferase_(cytos"/>
    <property type="match status" value="1"/>
</dbReference>